<proteinExistence type="inferred from homology"/>
<keyword evidence="2" id="KW-0560">Oxidoreductase</keyword>
<dbReference type="FunFam" id="3.40.50.720:FF:000173">
    <property type="entry name" value="3-oxoacyl-[acyl-carrier protein] reductase"/>
    <property type="match status" value="1"/>
</dbReference>
<dbReference type="NCBIfam" id="NF005559">
    <property type="entry name" value="PRK07231.1"/>
    <property type="match status" value="1"/>
</dbReference>
<dbReference type="OrthoDB" id="9779552at2"/>
<dbReference type="InterPro" id="IPR036291">
    <property type="entry name" value="NAD(P)-bd_dom_sf"/>
</dbReference>
<dbReference type="PROSITE" id="PS00061">
    <property type="entry name" value="ADH_SHORT"/>
    <property type="match status" value="1"/>
</dbReference>
<gene>
    <name evidence="4" type="ORF">FKZ61_16945</name>
</gene>
<protein>
    <submittedName>
        <fullName evidence="4">SDR family oxidoreductase</fullName>
    </submittedName>
</protein>
<name>A0A540VCC8_9CHLR</name>
<dbReference type="PANTHER" id="PTHR42760">
    <property type="entry name" value="SHORT-CHAIN DEHYDROGENASES/REDUCTASES FAMILY MEMBER"/>
    <property type="match status" value="1"/>
</dbReference>
<dbReference type="NCBIfam" id="NF009466">
    <property type="entry name" value="PRK12826.1-2"/>
    <property type="match status" value="1"/>
</dbReference>
<evidence type="ECO:0000256" key="2">
    <source>
        <dbReference type="ARBA" id="ARBA00023002"/>
    </source>
</evidence>
<comment type="similarity">
    <text evidence="1">Belongs to the short-chain dehydrogenases/reductases (SDR) family.</text>
</comment>
<feature type="domain" description="Ketoreductase" evidence="3">
    <location>
        <begin position="14"/>
        <end position="211"/>
    </location>
</feature>
<dbReference type="EMBL" id="VIGC01000024">
    <property type="protein sequence ID" value="TQE94419.1"/>
    <property type="molecule type" value="Genomic_DNA"/>
</dbReference>
<evidence type="ECO:0000259" key="3">
    <source>
        <dbReference type="SMART" id="SM00822"/>
    </source>
</evidence>
<reference evidence="4 5" key="1">
    <citation type="submission" date="2019-06" db="EMBL/GenBank/DDBJ databases">
        <title>Genome sequence of Litorilinea aerophila BAA-2444.</title>
        <authorList>
            <person name="Maclea K.S."/>
            <person name="Maurais E.G."/>
            <person name="Iannazzi L.C."/>
        </authorList>
    </citation>
    <scope>NUCLEOTIDE SEQUENCE [LARGE SCALE GENOMIC DNA]</scope>
    <source>
        <strain evidence="4 5">ATCC BAA-2444</strain>
    </source>
</reference>
<organism evidence="4 5">
    <name type="scientific">Litorilinea aerophila</name>
    <dbReference type="NCBI Taxonomy" id="1204385"/>
    <lineage>
        <taxon>Bacteria</taxon>
        <taxon>Bacillati</taxon>
        <taxon>Chloroflexota</taxon>
        <taxon>Caldilineae</taxon>
        <taxon>Caldilineales</taxon>
        <taxon>Caldilineaceae</taxon>
        <taxon>Litorilinea</taxon>
    </lineage>
</organism>
<dbReference type="InterPro" id="IPR002347">
    <property type="entry name" value="SDR_fam"/>
</dbReference>
<dbReference type="PRINTS" id="PR00081">
    <property type="entry name" value="GDHRDH"/>
</dbReference>
<dbReference type="PRINTS" id="PR00080">
    <property type="entry name" value="SDRFAMILY"/>
</dbReference>
<dbReference type="SMART" id="SM00822">
    <property type="entry name" value="PKS_KR"/>
    <property type="match status" value="1"/>
</dbReference>
<dbReference type="InParanoid" id="A0A540VCC8"/>
<dbReference type="InterPro" id="IPR057326">
    <property type="entry name" value="KR_dom"/>
</dbReference>
<dbReference type="AlphaFoldDB" id="A0A540VCC8"/>
<dbReference type="GO" id="GO:0030497">
    <property type="term" value="P:fatty acid elongation"/>
    <property type="evidence" value="ECO:0007669"/>
    <property type="project" value="TreeGrafter"/>
</dbReference>
<dbReference type="Gene3D" id="3.40.50.720">
    <property type="entry name" value="NAD(P)-binding Rossmann-like Domain"/>
    <property type="match status" value="1"/>
</dbReference>
<evidence type="ECO:0000313" key="5">
    <source>
        <dbReference type="Proteomes" id="UP000317371"/>
    </source>
</evidence>
<evidence type="ECO:0000256" key="1">
    <source>
        <dbReference type="ARBA" id="ARBA00006484"/>
    </source>
</evidence>
<evidence type="ECO:0000313" key="4">
    <source>
        <dbReference type="EMBL" id="TQE94419.1"/>
    </source>
</evidence>
<dbReference type="PANTHER" id="PTHR42760:SF135">
    <property type="entry name" value="BLL7886 PROTEIN"/>
    <property type="match status" value="1"/>
</dbReference>
<dbReference type="Proteomes" id="UP000317371">
    <property type="component" value="Unassembled WGS sequence"/>
</dbReference>
<comment type="caution">
    <text evidence="4">The sequence shown here is derived from an EMBL/GenBank/DDBJ whole genome shotgun (WGS) entry which is preliminary data.</text>
</comment>
<keyword evidence="5" id="KW-1185">Reference proteome</keyword>
<dbReference type="RefSeq" id="WP_141611337.1">
    <property type="nucleotide sequence ID" value="NZ_VIGC02000024.1"/>
</dbReference>
<dbReference type="Pfam" id="PF13561">
    <property type="entry name" value="adh_short_C2"/>
    <property type="match status" value="1"/>
</dbReference>
<dbReference type="SUPFAM" id="SSF51735">
    <property type="entry name" value="NAD(P)-binding Rossmann-fold domains"/>
    <property type="match status" value="1"/>
</dbReference>
<sequence>MDPSTARLLDLSGQVALVTGASQGIGEAIARVLHGAGAHVALLARSQDRLAALAAELRQSRPNAPGALAIPTDVADPGQVDGAVGQVLETWGQIDILVNNAGLIRAGPYTEIDLAEWQRLLDVNLTGAYACVRAVAPHMQARGYGRIVNISSISAQTGGVSGGVHYAASKGGLLAMTKTLARDLAPHGITVNAIAPGQIDTRPDLLSPEERRRLEALIPLGRLGQPEEIAYGVLFLVSPMAAYITGATLDVNGGILKR</sequence>
<dbReference type="InterPro" id="IPR020904">
    <property type="entry name" value="Sc_DH/Rdtase_CS"/>
</dbReference>
<accession>A0A540VCC8</accession>
<dbReference type="GO" id="GO:0016616">
    <property type="term" value="F:oxidoreductase activity, acting on the CH-OH group of donors, NAD or NADP as acceptor"/>
    <property type="evidence" value="ECO:0007669"/>
    <property type="project" value="UniProtKB-ARBA"/>
</dbReference>